<dbReference type="PANTHER" id="PTHR10030">
    <property type="entry name" value="ALPHA-L-FUCOSIDASE"/>
    <property type="match status" value="1"/>
</dbReference>
<dbReference type="SUPFAM" id="SSF51445">
    <property type="entry name" value="(Trans)glycosidases"/>
    <property type="match status" value="1"/>
</dbReference>
<keyword evidence="4 8" id="KW-0732">Signal</keyword>
<dbReference type="GO" id="GO:0004560">
    <property type="term" value="F:alpha-L-fucosidase activity"/>
    <property type="evidence" value="ECO:0007669"/>
    <property type="project" value="InterPro"/>
</dbReference>
<dbReference type="Gene3D" id="2.60.120.260">
    <property type="entry name" value="Galactose-binding domain-like"/>
    <property type="match status" value="1"/>
</dbReference>
<dbReference type="GO" id="GO:0016139">
    <property type="term" value="P:glycoside catabolic process"/>
    <property type="evidence" value="ECO:0007669"/>
    <property type="project" value="TreeGrafter"/>
</dbReference>
<feature type="region of interest" description="Disordered" evidence="7">
    <location>
        <begin position="30"/>
        <end position="49"/>
    </location>
</feature>
<dbReference type="EC" id="3.2.1.51" evidence="3"/>
<dbReference type="RefSeq" id="WP_131988166.1">
    <property type="nucleotide sequence ID" value="NZ_SMKL01000096.1"/>
</dbReference>
<name>A0A4R4RBM9_9ACTN</name>
<dbReference type="GO" id="GO:0006004">
    <property type="term" value="P:fucose metabolic process"/>
    <property type="evidence" value="ECO:0007669"/>
    <property type="project" value="InterPro"/>
</dbReference>
<keyword evidence="11" id="KW-1185">Reference proteome</keyword>
<evidence type="ECO:0000256" key="4">
    <source>
        <dbReference type="ARBA" id="ARBA00022729"/>
    </source>
</evidence>
<keyword evidence="6" id="KW-0326">Glycosidase</keyword>
<dbReference type="Proteomes" id="UP000295621">
    <property type="component" value="Unassembled WGS sequence"/>
</dbReference>
<evidence type="ECO:0000256" key="2">
    <source>
        <dbReference type="ARBA" id="ARBA00007951"/>
    </source>
</evidence>
<reference evidence="10 11" key="1">
    <citation type="submission" date="2019-02" db="EMBL/GenBank/DDBJ databases">
        <title>Draft genome sequences of novel Actinobacteria.</title>
        <authorList>
            <person name="Sahin N."/>
            <person name="Ay H."/>
            <person name="Saygin H."/>
        </authorList>
    </citation>
    <scope>NUCLEOTIDE SEQUENCE [LARGE SCALE GENOMIC DNA]</scope>
    <source>
        <strain evidence="10 11">KC603</strain>
    </source>
</reference>
<evidence type="ECO:0000256" key="8">
    <source>
        <dbReference type="SAM" id="SignalP"/>
    </source>
</evidence>
<dbReference type="InterPro" id="IPR057739">
    <property type="entry name" value="Glyco_hydro_29_N"/>
</dbReference>
<gene>
    <name evidence="10" type="ORF">E1212_26675</name>
</gene>
<accession>A0A4R4RBM9</accession>
<dbReference type="InterPro" id="IPR017853">
    <property type="entry name" value="GH"/>
</dbReference>
<comment type="similarity">
    <text evidence="2">Belongs to the glycosyl hydrolase 29 family.</text>
</comment>
<dbReference type="SMART" id="SM00812">
    <property type="entry name" value="Alpha_L_fucos"/>
    <property type="match status" value="1"/>
</dbReference>
<dbReference type="GO" id="GO:0005764">
    <property type="term" value="C:lysosome"/>
    <property type="evidence" value="ECO:0007669"/>
    <property type="project" value="TreeGrafter"/>
</dbReference>
<evidence type="ECO:0000313" key="10">
    <source>
        <dbReference type="EMBL" id="TDC46516.1"/>
    </source>
</evidence>
<dbReference type="AlphaFoldDB" id="A0A4R4RBM9"/>
<dbReference type="InterPro" id="IPR000933">
    <property type="entry name" value="Glyco_hydro_29"/>
</dbReference>
<evidence type="ECO:0000256" key="6">
    <source>
        <dbReference type="ARBA" id="ARBA00023295"/>
    </source>
</evidence>
<dbReference type="InterPro" id="IPR016286">
    <property type="entry name" value="FUC_metazoa-typ"/>
</dbReference>
<feature type="chain" id="PRO_5020186879" description="alpha-L-fucosidase" evidence="8">
    <location>
        <begin position="32"/>
        <end position="508"/>
    </location>
</feature>
<proteinExistence type="inferred from homology"/>
<evidence type="ECO:0000256" key="5">
    <source>
        <dbReference type="ARBA" id="ARBA00022801"/>
    </source>
</evidence>
<keyword evidence="5" id="KW-0378">Hydrolase</keyword>
<comment type="function">
    <text evidence="1">Alpha-L-fucosidase is responsible for hydrolyzing the alpha-1,6-linked fucose joined to the reducing-end N-acetylglucosamine of the carbohydrate moieties of glycoproteins.</text>
</comment>
<protein>
    <recommendedName>
        <fullName evidence="3">alpha-L-fucosidase</fullName>
        <ecNumber evidence="3">3.2.1.51</ecNumber>
    </recommendedName>
</protein>
<evidence type="ECO:0000259" key="9">
    <source>
        <dbReference type="Pfam" id="PF01120"/>
    </source>
</evidence>
<evidence type="ECO:0000256" key="7">
    <source>
        <dbReference type="SAM" id="MobiDB-lite"/>
    </source>
</evidence>
<feature type="signal peptide" evidence="8">
    <location>
        <begin position="1"/>
        <end position="31"/>
    </location>
</feature>
<evidence type="ECO:0000256" key="1">
    <source>
        <dbReference type="ARBA" id="ARBA00004071"/>
    </source>
</evidence>
<organism evidence="10 11">
    <name type="scientific">Jiangella ureilytica</name>
    <dbReference type="NCBI Taxonomy" id="2530374"/>
    <lineage>
        <taxon>Bacteria</taxon>
        <taxon>Bacillati</taxon>
        <taxon>Actinomycetota</taxon>
        <taxon>Actinomycetes</taxon>
        <taxon>Jiangellales</taxon>
        <taxon>Jiangellaceae</taxon>
        <taxon>Jiangella</taxon>
    </lineage>
</organism>
<dbReference type="PRINTS" id="PR00741">
    <property type="entry name" value="GLHYDRLASE29"/>
</dbReference>
<dbReference type="EMBL" id="SMKL01000096">
    <property type="protein sequence ID" value="TDC46516.1"/>
    <property type="molecule type" value="Genomic_DNA"/>
</dbReference>
<evidence type="ECO:0000256" key="3">
    <source>
        <dbReference type="ARBA" id="ARBA00012662"/>
    </source>
</evidence>
<dbReference type="PANTHER" id="PTHR10030:SF37">
    <property type="entry name" value="ALPHA-L-FUCOSIDASE-RELATED"/>
    <property type="match status" value="1"/>
</dbReference>
<comment type="caution">
    <text evidence="10">The sequence shown here is derived from an EMBL/GenBank/DDBJ whole genome shotgun (WGS) entry which is preliminary data.</text>
</comment>
<feature type="domain" description="Glycoside hydrolase family 29 N-terminal" evidence="9">
    <location>
        <begin position="91"/>
        <end position="348"/>
    </location>
</feature>
<dbReference type="Pfam" id="PF01120">
    <property type="entry name" value="Alpha_L_fucos"/>
    <property type="match status" value="1"/>
</dbReference>
<dbReference type="Gene3D" id="3.20.20.80">
    <property type="entry name" value="Glycosidases"/>
    <property type="match status" value="1"/>
</dbReference>
<dbReference type="OrthoDB" id="5526311at2"/>
<evidence type="ECO:0000313" key="11">
    <source>
        <dbReference type="Proteomes" id="UP000295621"/>
    </source>
</evidence>
<sequence length="508" mass="54272">MTIIRRSLGWCAGGLALALAATLGGTSITTAAPPEADPPAMEPTSATSTPGENYVALQFGVFMHYGLATYVKKRPWDYDPHEVSPLTFAPPAEMDTDQWMQAAASSGAKYVIFTAKHHDGFALWPSDYTDYDVASSSAPDRDIVQEVVDSAREFGLKPVLYYSWLDFYKDGGSDDEGNYHFVASPEYVQFAKNQITELLTEYGDIAGLWLDTAPGKFDSGRLQEIKDHIAAVSPTTAFVPNTHLTEKRGGTRLAPADVLVHEAELEGDLPCDATRPHEQSFLAVQPNSAGWGWWSFASRDTTVTTAQDVMVELMRANSIGGAAAVNASPGPDGKLGLGNVNLLAEVGALRTSPTAYVTIDDMVPPCGGTLTYSGQQTDSDWIHTRGTPTGGGKWFFGTRTHSNTVGATATLTFSGPDITVLFEANPGHGIAEISVDGGPPVAVNTYSATRRQSQPLFERHNLGPGPHTLTVEVTGRKDDASANTFVSLEGFRINASANPTIVPVANVE</sequence>